<evidence type="ECO:0000256" key="5">
    <source>
        <dbReference type="ARBA" id="ARBA00022967"/>
    </source>
</evidence>
<evidence type="ECO:0000256" key="2">
    <source>
        <dbReference type="ARBA" id="ARBA00022692"/>
    </source>
</evidence>
<dbReference type="InterPro" id="IPR044492">
    <property type="entry name" value="P_typ_ATPase_HD_dom"/>
</dbReference>
<dbReference type="PRINTS" id="PR00120">
    <property type="entry name" value="HATPASE"/>
</dbReference>
<evidence type="ECO:0000256" key="1">
    <source>
        <dbReference type="ARBA" id="ARBA00004651"/>
    </source>
</evidence>
<dbReference type="SFLD" id="SFLDS00003">
    <property type="entry name" value="Haloacid_Dehalogenase"/>
    <property type="match status" value="1"/>
</dbReference>
<dbReference type="Pfam" id="PF13246">
    <property type="entry name" value="Cation_ATPase"/>
    <property type="match status" value="1"/>
</dbReference>
<dbReference type="Gene3D" id="1.20.1110.10">
    <property type="entry name" value="Calcium-transporting ATPase, transmembrane domain"/>
    <property type="match status" value="1"/>
</dbReference>
<sequence>MAQTPVTDSPRGLTDAEAAEVRARVGHNLMAEPKRAGRGARVLAQLRDPMVLLLLVAAALALVLGDFADVAVIGAVVVLNTAVGVAQQSRAERALAALRSMSAPTATVVRDGTAREVPSAEVVPGDVVVLTAGDVVAADAALVRAHALRVDEAAVTGESVPVDKPVGGEVAAGTVVTHGRGVAVVNRTGPDSGLGRIAALVGAQRPRPTPLQRRLADLGRVLALAAVGLSVVVAAIGLARGEPVGAMALTAISLAVAAVPESLPAVVTLALALGAHRMAQRRAVVRSLPAVETLGSVTVLATDKTGTITEGRMVAERVWTPERGEVDPGAELPAALLRAVVLCNDADPRATPGDDRVAIAGDPLEVALLSMAAAAGVDCAALRDRHPRIDELPFDSERGRMTTVHQAGEHWLVVSKGAPETLLAEGTEAVDAAERLARRGYRVLAVAAGGGSGAAPGAAAGERAVRLLGLVALADPPRSDSAEVVTAFQEAGIELVMITGDHPRTAASIADRVGIGDGGEVRTGEELAARGAGAPGRVRVYARTRPEQKQAIVRAWQDEGHVVAMTGDGVNDAPALRRADIGVAMGGGTEVARQAADLVLTDDNLGTVATAVEEGRRIHANVRTFLRYAVSGGVAEVLVMLTGPLLGLPVPLRPGQILWINLLTHGLPGVAIGAEPAAAGAMRARPRPPGESILGAGLWARTAWTGALIAAVTLGVGVWAAHTGREWQTLVFLCLGLAQLGVATALRRPGARPRFLDLAVIAAVALQLAGAWLPPLRDALGTAAVPVGDLLPTVVAATVPGLVVRALRRRENRSPETIGRGGTRPRDRRAEPREPRRGTDR</sequence>
<dbReference type="Gene3D" id="2.70.150.10">
    <property type="entry name" value="Calcium-transporting ATPase, cytoplasmic transduction domain A"/>
    <property type="match status" value="1"/>
</dbReference>
<evidence type="ECO:0000259" key="11">
    <source>
        <dbReference type="SMART" id="SM00831"/>
    </source>
</evidence>
<name>A0A2S6GIX3_9PSEU</name>
<feature type="domain" description="Cation-transporting P-type ATPase N-terminal" evidence="11">
    <location>
        <begin position="1"/>
        <end position="66"/>
    </location>
</feature>
<dbReference type="OrthoDB" id="9814270at2"/>
<dbReference type="InterPro" id="IPR006068">
    <property type="entry name" value="ATPase_P-typ_cation-transptr_C"/>
</dbReference>
<evidence type="ECO:0000256" key="10">
    <source>
        <dbReference type="SAM" id="Phobius"/>
    </source>
</evidence>
<dbReference type="InterPro" id="IPR008250">
    <property type="entry name" value="ATPase_P-typ_transduc_dom_A_sf"/>
</dbReference>
<feature type="transmembrane region" description="Helical" evidence="10">
    <location>
        <begin position="698"/>
        <end position="721"/>
    </location>
</feature>
<feature type="region of interest" description="Disordered" evidence="9">
    <location>
        <begin position="813"/>
        <end position="841"/>
    </location>
</feature>
<dbReference type="Pfam" id="PF00689">
    <property type="entry name" value="Cation_ATPase_C"/>
    <property type="match status" value="1"/>
</dbReference>
<evidence type="ECO:0000256" key="3">
    <source>
        <dbReference type="ARBA" id="ARBA00022741"/>
    </source>
</evidence>
<dbReference type="SUPFAM" id="SSF56784">
    <property type="entry name" value="HAD-like"/>
    <property type="match status" value="1"/>
</dbReference>
<feature type="compositionally biased region" description="Basic and acidic residues" evidence="9">
    <location>
        <begin position="824"/>
        <end position="841"/>
    </location>
</feature>
<protein>
    <submittedName>
        <fullName evidence="12">Ca2+-transporting ATPase</fullName>
    </submittedName>
</protein>
<feature type="transmembrane region" description="Helical" evidence="10">
    <location>
        <begin position="625"/>
        <end position="646"/>
    </location>
</feature>
<proteinExistence type="predicted"/>
<comment type="subcellular location">
    <subcellularLocation>
        <location evidence="1">Cell membrane</location>
        <topology evidence="1">Multi-pass membrane protein</topology>
    </subcellularLocation>
</comment>
<feature type="transmembrane region" description="Helical" evidence="10">
    <location>
        <begin position="245"/>
        <end position="273"/>
    </location>
</feature>
<comment type="caution">
    <text evidence="12">The sequence shown here is derived from an EMBL/GenBank/DDBJ whole genome shotgun (WGS) entry which is preliminary data.</text>
</comment>
<dbReference type="PRINTS" id="PR00119">
    <property type="entry name" value="CATATPASE"/>
</dbReference>
<dbReference type="Pfam" id="PF08282">
    <property type="entry name" value="Hydrolase_3"/>
    <property type="match status" value="1"/>
</dbReference>
<keyword evidence="5" id="KW-1278">Translocase</keyword>
<evidence type="ECO:0000256" key="9">
    <source>
        <dbReference type="SAM" id="MobiDB-lite"/>
    </source>
</evidence>
<dbReference type="SUPFAM" id="SSF81665">
    <property type="entry name" value="Calcium ATPase, transmembrane domain M"/>
    <property type="match status" value="1"/>
</dbReference>
<reference evidence="12 13" key="1">
    <citation type="submission" date="2018-02" db="EMBL/GenBank/DDBJ databases">
        <title>Genomic Encyclopedia of Archaeal and Bacterial Type Strains, Phase II (KMG-II): from individual species to whole genera.</title>
        <authorList>
            <person name="Goeker M."/>
        </authorList>
    </citation>
    <scope>NUCLEOTIDE SEQUENCE [LARGE SCALE GENOMIC DNA]</scope>
    <source>
        <strain evidence="12 13">YU 961-1</strain>
    </source>
</reference>
<gene>
    <name evidence="12" type="ORF">CLV40_1154</name>
</gene>
<keyword evidence="4" id="KW-0067">ATP-binding</keyword>
<dbReference type="InterPro" id="IPR018303">
    <property type="entry name" value="ATPase_P-typ_P_site"/>
</dbReference>
<dbReference type="PANTHER" id="PTHR42861">
    <property type="entry name" value="CALCIUM-TRANSPORTING ATPASE"/>
    <property type="match status" value="1"/>
</dbReference>
<dbReference type="PROSITE" id="PS00154">
    <property type="entry name" value="ATPASE_E1_E2"/>
    <property type="match status" value="1"/>
</dbReference>
<keyword evidence="7 10" id="KW-0472">Membrane</keyword>
<dbReference type="SMART" id="SM00831">
    <property type="entry name" value="Cation_ATPase_N"/>
    <property type="match status" value="1"/>
</dbReference>
<dbReference type="GO" id="GO:0005886">
    <property type="term" value="C:plasma membrane"/>
    <property type="evidence" value="ECO:0007669"/>
    <property type="project" value="UniProtKB-SubCell"/>
</dbReference>
<keyword evidence="13" id="KW-1185">Reference proteome</keyword>
<dbReference type="InterPro" id="IPR004014">
    <property type="entry name" value="ATPase_P-typ_cation-transptr_N"/>
</dbReference>
<dbReference type="EMBL" id="PTIX01000015">
    <property type="protein sequence ID" value="PPK65157.1"/>
    <property type="molecule type" value="Genomic_DNA"/>
</dbReference>
<comment type="catalytic activity">
    <reaction evidence="8">
        <text>ATP + H2O = ADP + phosphate + H(+)</text>
        <dbReference type="Rhea" id="RHEA:13065"/>
        <dbReference type="ChEBI" id="CHEBI:15377"/>
        <dbReference type="ChEBI" id="CHEBI:15378"/>
        <dbReference type="ChEBI" id="CHEBI:30616"/>
        <dbReference type="ChEBI" id="CHEBI:43474"/>
        <dbReference type="ChEBI" id="CHEBI:456216"/>
    </reaction>
</comment>
<feature type="transmembrane region" description="Helical" evidence="10">
    <location>
        <begin position="755"/>
        <end position="773"/>
    </location>
</feature>
<dbReference type="NCBIfam" id="TIGR01494">
    <property type="entry name" value="ATPase_P-type"/>
    <property type="match status" value="3"/>
</dbReference>
<evidence type="ECO:0000256" key="4">
    <source>
        <dbReference type="ARBA" id="ARBA00022840"/>
    </source>
</evidence>
<dbReference type="InterPro" id="IPR023299">
    <property type="entry name" value="ATPase_P-typ_cyto_dom_N"/>
</dbReference>
<dbReference type="GO" id="GO:0005524">
    <property type="term" value="F:ATP binding"/>
    <property type="evidence" value="ECO:0007669"/>
    <property type="project" value="UniProtKB-KW"/>
</dbReference>
<dbReference type="Proteomes" id="UP000239203">
    <property type="component" value="Unassembled WGS sequence"/>
</dbReference>
<evidence type="ECO:0000256" key="6">
    <source>
        <dbReference type="ARBA" id="ARBA00022989"/>
    </source>
</evidence>
<feature type="transmembrane region" description="Helical" evidence="10">
    <location>
        <begin position="50"/>
        <end position="83"/>
    </location>
</feature>
<dbReference type="Gene3D" id="3.40.50.1000">
    <property type="entry name" value="HAD superfamily/HAD-like"/>
    <property type="match status" value="1"/>
</dbReference>
<feature type="transmembrane region" description="Helical" evidence="10">
    <location>
        <begin position="658"/>
        <end position="678"/>
    </location>
</feature>
<dbReference type="Gene3D" id="3.40.1110.10">
    <property type="entry name" value="Calcium-transporting ATPase, cytoplasmic domain N"/>
    <property type="match status" value="1"/>
</dbReference>
<evidence type="ECO:0000313" key="13">
    <source>
        <dbReference type="Proteomes" id="UP000239203"/>
    </source>
</evidence>
<dbReference type="GO" id="GO:0016887">
    <property type="term" value="F:ATP hydrolysis activity"/>
    <property type="evidence" value="ECO:0007669"/>
    <property type="project" value="InterPro"/>
</dbReference>
<dbReference type="SFLD" id="SFLDF00027">
    <property type="entry name" value="p-type_atpase"/>
    <property type="match status" value="1"/>
</dbReference>
<dbReference type="Pfam" id="PF00690">
    <property type="entry name" value="Cation_ATPase_N"/>
    <property type="match status" value="1"/>
</dbReference>
<dbReference type="SFLD" id="SFLDG00002">
    <property type="entry name" value="C1.7:_P-type_atpase_like"/>
    <property type="match status" value="1"/>
</dbReference>
<accession>A0A2S6GIX3</accession>
<evidence type="ECO:0000256" key="8">
    <source>
        <dbReference type="ARBA" id="ARBA00049360"/>
    </source>
</evidence>
<evidence type="ECO:0000313" key="12">
    <source>
        <dbReference type="EMBL" id="PPK65157.1"/>
    </source>
</evidence>
<evidence type="ECO:0000256" key="7">
    <source>
        <dbReference type="ARBA" id="ARBA00023136"/>
    </source>
</evidence>
<dbReference type="InterPro" id="IPR023214">
    <property type="entry name" value="HAD_sf"/>
</dbReference>
<organism evidence="12 13">
    <name type="scientific">Actinokineospora auranticolor</name>
    <dbReference type="NCBI Taxonomy" id="155976"/>
    <lineage>
        <taxon>Bacteria</taxon>
        <taxon>Bacillati</taxon>
        <taxon>Actinomycetota</taxon>
        <taxon>Actinomycetes</taxon>
        <taxon>Pseudonocardiales</taxon>
        <taxon>Pseudonocardiaceae</taxon>
        <taxon>Actinokineospora</taxon>
    </lineage>
</organism>
<dbReference type="Pfam" id="PF00122">
    <property type="entry name" value="E1-E2_ATPase"/>
    <property type="match status" value="1"/>
</dbReference>
<dbReference type="InterPro" id="IPR023298">
    <property type="entry name" value="ATPase_P-typ_TM_dom_sf"/>
</dbReference>
<dbReference type="InterPro" id="IPR036412">
    <property type="entry name" value="HAD-like_sf"/>
</dbReference>
<keyword evidence="2 10" id="KW-0812">Transmembrane</keyword>
<keyword evidence="3" id="KW-0547">Nucleotide-binding</keyword>
<feature type="transmembrane region" description="Helical" evidence="10">
    <location>
        <begin position="779"/>
        <end position="804"/>
    </location>
</feature>
<dbReference type="SUPFAM" id="SSF81660">
    <property type="entry name" value="Metal cation-transporting ATPase, ATP-binding domain N"/>
    <property type="match status" value="1"/>
</dbReference>
<dbReference type="InterPro" id="IPR001757">
    <property type="entry name" value="P_typ_ATPase"/>
</dbReference>
<dbReference type="RefSeq" id="WP_104481260.1">
    <property type="nucleotide sequence ID" value="NZ_CP154825.1"/>
</dbReference>
<keyword evidence="6 10" id="KW-1133">Transmembrane helix</keyword>
<dbReference type="InterPro" id="IPR059000">
    <property type="entry name" value="ATPase_P-type_domA"/>
</dbReference>
<dbReference type="AlphaFoldDB" id="A0A2S6GIX3"/>
<feature type="transmembrane region" description="Helical" evidence="10">
    <location>
        <begin position="221"/>
        <end position="239"/>
    </location>
</feature>
<feature type="transmembrane region" description="Helical" evidence="10">
    <location>
        <begin position="727"/>
        <end position="746"/>
    </location>
</feature>
<dbReference type="SUPFAM" id="SSF81653">
    <property type="entry name" value="Calcium ATPase, transduction domain A"/>
    <property type="match status" value="1"/>
</dbReference>